<evidence type="ECO:0000256" key="7">
    <source>
        <dbReference type="ARBA" id="ARBA00043224"/>
    </source>
</evidence>
<feature type="domain" description="Isochorismatase-like" evidence="8">
    <location>
        <begin position="7"/>
        <end position="187"/>
    </location>
</feature>
<keyword evidence="3" id="KW-0479">Metal-binding</keyword>
<dbReference type="InterPro" id="IPR000868">
    <property type="entry name" value="Isochorismatase-like_dom"/>
</dbReference>
<evidence type="ECO:0000256" key="1">
    <source>
        <dbReference type="ARBA" id="ARBA00006336"/>
    </source>
</evidence>
<dbReference type="GO" id="GO:0019363">
    <property type="term" value="P:pyridine nucleotide biosynthetic process"/>
    <property type="evidence" value="ECO:0007669"/>
    <property type="project" value="UniProtKB-KW"/>
</dbReference>
<dbReference type="AlphaFoldDB" id="A0A1X1UH06"/>
<comment type="pathway">
    <text evidence="5">Cofactor biosynthesis; nicotinate biosynthesis; nicotinate from nicotinamide: step 1/1.</text>
</comment>
<evidence type="ECO:0000256" key="5">
    <source>
        <dbReference type="ARBA" id="ARBA00037900"/>
    </source>
</evidence>
<dbReference type="OrthoDB" id="9791276at2"/>
<reference evidence="9 10" key="1">
    <citation type="submission" date="2016-01" db="EMBL/GenBank/DDBJ databases">
        <title>The new phylogeny of the genus Mycobacterium.</title>
        <authorList>
            <person name="Tarcisio F."/>
            <person name="Conor M."/>
            <person name="Antonella G."/>
            <person name="Elisabetta G."/>
            <person name="Giulia F.S."/>
            <person name="Sara T."/>
            <person name="Anna F."/>
            <person name="Clotilde B."/>
            <person name="Roberto B."/>
            <person name="Veronica D.S."/>
            <person name="Fabio R."/>
            <person name="Monica P."/>
            <person name="Olivier J."/>
            <person name="Enrico T."/>
            <person name="Nicola S."/>
        </authorList>
    </citation>
    <scope>NUCLEOTIDE SEQUENCE [LARGE SCALE GENOMIC DNA]</scope>
    <source>
        <strain evidence="9 10">DSM 44852</strain>
    </source>
</reference>
<dbReference type="GO" id="GO:0008936">
    <property type="term" value="F:nicotinamidase activity"/>
    <property type="evidence" value="ECO:0007669"/>
    <property type="project" value="UniProtKB-EC"/>
</dbReference>
<dbReference type="InterPro" id="IPR036380">
    <property type="entry name" value="Isochorismatase-like_sf"/>
</dbReference>
<dbReference type="Pfam" id="PF00857">
    <property type="entry name" value="Isochorismatase"/>
    <property type="match status" value="1"/>
</dbReference>
<dbReference type="PANTHER" id="PTHR11080">
    <property type="entry name" value="PYRAZINAMIDASE/NICOTINAMIDASE"/>
    <property type="match status" value="1"/>
</dbReference>
<evidence type="ECO:0000256" key="6">
    <source>
        <dbReference type="ARBA" id="ARBA00039017"/>
    </source>
</evidence>
<evidence type="ECO:0000313" key="10">
    <source>
        <dbReference type="Proteomes" id="UP000193010"/>
    </source>
</evidence>
<dbReference type="CDD" id="cd01011">
    <property type="entry name" value="nicotinamidase"/>
    <property type="match status" value="1"/>
</dbReference>
<dbReference type="Proteomes" id="UP000193010">
    <property type="component" value="Unassembled WGS sequence"/>
</dbReference>
<dbReference type="InterPro" id="IPR052347">
    <property type="entry name" value="Isochorismatase_Nicotinamidase"/>
</dbReference>
<gene>
    <name evidence="9" type="ORF">AWC05_11815</name>
</gene>
<dbReference type="PANTHER" id="PTHR11080:SF2">
    <property type="entry name" value="LD05707P"/>
    <property type="match status" value="1"/>
</dbReference>
<evidence type="ECO:0000259" key="8">
    <source>
        <dbReference type="Pfam" id="PF00857"/>
    </source>
</evidence>
<accession>A0A1X1UH06</accession>
<comment type="similarity">
    <text evidence="1">Belongs to the isochorismatase family.</text>
</comment>
<keyword evidence="2" id="KW-0662">Pyridine nucleotide biosynthesis</keyword>
<keyword evidence="4" id="KW-0378">Hydrolase</keyword>
<dbReference type="Gene3D" id="3.40.50.850">
    <property type="entry name" value="Isochorismatase-like"/>
    <property type="match status" value="1"/>
</dbReference>
<evidence type="ECO:0000256" key="2">
    <source>
        <dbReference type="ARBA" id="ARBA00022642"/>
    </source>
</evidence>
<dbReference type="GO" id="GO:0046872">
    <property type="term" value="F:metal ion binding"/>
    <property type="evidence" value="ECO:0007669"/>
    <property type="project" value="UniProtKB-KW"/>
</dbReference>
<dbReference type="EMBL" id="LQOV01000006">
    <property type="protein sequence ID" value="ORV56103.1"/>
    <property type="molecule type" value="Genomic_DNA"/>
</dbReference>
<name>A0A1X1UH06_MYCFL</name>
<sequence length="190" mass="20326">MVERVRALIIVDVQNDFCAGGSVPVTGGAEVAGAINDYLSGEPGYQHVVATQDFHIDPGDHFSEHPDYSSSWPPHCVAGSPGAEFRPDLDTRPIEAIFRKGAHAAAYSGFEGADENGTVLLEWLRRRGVDEVDVVGIATDHCVRRTAEDATRNGLRTRVLVDLTAAVAPSSVAQAMDEMRSAGIELIEGI</sequence>
<evidence type="ECO:0000256" key="3">
    <source>
        <dbReference type="ARBA" id="ARBA00022723"/>
    </source>
</evidence>
<proteinExistence type="inferred from homology"/>
<dbReference type="STRING" id="292462.AWC05_11815"/>
<keyword evidence="10" id="KW-1185">Reference proteome</keyword>
<dbReference type="EC" id="3.5.1.19" evidence="6"/>
<evidence type="ECO:0000313" key="9">
    <source>
        <dbReference type="EMBL" id="ORV56103.1"/>
    </source>
</evidence>
<organism evidence="9 10">
    <name type="scientific">Mycobacterium florentinum</name>
    <dbReference type="NCBI Taxonomy" id="292462"/>
    <lineage>
        <taxon>Bacteria</taxon>
        <taxon>Bacillati</taxon>
        <taxon>Actinomycetota</taxon>
        <taxon>Actinomycetes</taxon>
        <taxon>Mycobacteriales</taxon>
        <taxon>Mycobacteriaceae</taxon>
        <taxon>Mycobacterium</taxon>
        <taxon>Mycobacterium simiae complex</taxon>
    </lineage>
</organism>
<comment type="caution">
    <text evidence="9">The sequence shown here is derived from an EMBL/GenBank/DDBJ whole genome shotgun (WGS) entry which is preliminary data.</text>
</comment>
<dbReference type="SUPFAM" id="SSF52499">
    <property type="entry name" value="Isochorismatase-like hydrolases"/>
    <property type="match status" value="1"/>
</dbReference>
<protein>
    <recommendedName>
        <fullName evidence="6">nicotinamidase</fullName>
        <ecNumber evidence="6">3.5.1.19</ecNumber>
    </recommendedName>
    <alternativeName>
        <fullName evidence="7">Nicotinamide deamidase</fullName>
    </alternativeName>
</protein>
<evidence type="ECO:0000256" key="4">
    <source>
        <dbReference type="ARBA" id="ARBA00022801"/>
    </source>
</evidence>